<feature type="compositionally biased region" description="Basic and acidic residues" evidence="2">
    <location>
        <begin position="13"/>
        <end position="25"/>
    </location>
</feature>
<evidence type="ECO:0000313" key="3">
    <source>
        <dbReference type="EMBL" id="KAJ3258724.1"/>
    </source>
</evidence>
<gene>
    <name evidence="3" type="ORF">HK103_003318</name>
</gene>
<feature type="coiled-coil region" evidence="1">
    <location>
        <begin position="99"/>
        <end position="168"/>
    </location>
</feature>
<dbReference type="EMBL" id="JADGKB010000024">
    <property type="protein sequence ID" value="KAJ3258724.1"/>
    <property type="molecule type" value="Genomic_DNA"/>
</dbReference>
<name>A0AAD5Y921_9FUNG</name>
<keyword evidence="1" id="KW-0175">Coiled coil</keyword>
<organism evidence="3 4">
    <name type="scientific">Boothiomyces macroporosus</name>
    <dbReference type="NCBI Taxonomy" id="261099"/>
    <lineage>
        <taxon>Eukaryota</taxon>
        <taxon>Fungi</taxon>
        <taxon>Fungi incertae sedis</taxon>
        <taxon>Chytridiomycota</taxon>
        <taxon>Chytridiomycota incertae sedis</taxon>
        <taxon>Chytridiomycetes</taxon>
        <taxon>Rhizophydiales</taxon>
        <taxon>Terramycetaceae</taxon>
        <taxon>Boothiomyces</taxon>
    </lineage>
</organism>
<feature type="region of interest" description="Disordered" evidence="2">
    <location>
        <begin position="1"/>
        <end position="32"/>
    </location>
</feature>
<reference evidence="3" key="1">
    <citation type="submission" date="2020-05" db="EMBL/GenBank/DDBJ databases">
        <title>Phylogenomic resolution of chytrid fungi.</title>
        <authorList>
            <person name="Stajich J.E."/>
            <person name="Amses K."/>
            <person name="Simmons R."/>
            <person name="Seto K."/>
            <person name="Myers J."/>
            <person name="Bonds A."/>
            <person name="Quandt C.A."/>
            <person name="Barry K."/>
            <person name="Liu P."/>
            <person name="Grigoriev I."/>
            <person name="Longcore J.E."/>
            <person name="James T.Y."/>
        </authorList>
    </citation>
    <scope>NUCLEOTIDE SEQUENCE</scope>
    <source>
        <strain evidence="3">PLAUS21</strain>
    </source>
</reference>
<comment type="caution">
    <text evidence="3">The sequence shown here is derived from an EMBL/GenBank/DDBJ whole genome shotgun (WGS) entry which is preliminary data.</text>
</comment>
<evidence type="ECO:0000256" key="1">
    <source>
        <dbReference type="SAM" id="Coils"/>
    </source>
</evidence>
<evidence type="ECO:0000313" key="4">
    <source>
        <dbReference type="Proteomes" id="UP001210925"/>
    </source>
</evidence>
<protein>
    <submittedName>
        <fullName evidence="3">Uncharacterized protein</fullName>
    </submittedName>
</protein>
<accession>A0AAD5Y921</accession>
<keyword evidence="4" id="KW-1185">Reference proteome</keyword>
<evidence type="ECO:0000256" key="2">
    <source>
        <dbReference type="SAM" id="MobiDB-lite"/>
    </source>
</evidence>
<dbReference type="AlphaFoldDB" id="A0AAD5Y921"/>
<feature type="compositionally biased region" description="Basic residues" evidence="2">
    <location>
        <begin position="1"/>
        <end position="12"/>
    </location>
</feature>
<dbReference type="Proteomes" id="UP001210925">
    <property type="component" value="Unassembled WGS sequence"/>
</dbReference>
<sequence>MFPNHTPHHGHHRPEDMDHRRHQDRWAYPPRLPPPPIHRAGWELPPPPAPRVCCRHETEVHKLNEYIDQVQMDRNRQVGSMKHTISNHVLTSDDLAQTLTNRDNTIIQLQKNLERAENILKQKDIDIGNYENNLRSLESQLESYKKTIEKQKATISEFEREREKKRESLRLEDMKFRRIAKVEVEPEVQAPPSPKIGWKPWTEVIRTKYPTFKTTATAHFSTFFKSFKTEHKIEDVNIARQGFRASGALPEEYHEMYIKAFEKEFGTDSLNFVRQKERDENDDSKDDNRKLIVWKEVIKKGYPSFKSDATIEKRVRYSLADFLKENCRLVNLDPKPCLPNGNSQRQYLIPEELAQTFVQWFKELEKEGFKRPEKRKAESSNESNKKHKKDEDEEPFALFDLALIDTKLETVKYKKVLEDLGVDIKNKKEFKNKLKIWLTLRTGEEFFNCIISFEKDGKQQTTFGIPVTLIEEFKQWVANDGIF</sequence>
<proteinExistence type="predicted"/>